<evidence type="ECO:0000256" key="1">
    <source>
        <dbReference type="SAM" id="MobiDB-lite"/>
    </source>
</evidence>
<gene>
    <name evidence="4" type="ORF">CARN2_3062</name>
</gene>
<dbReference type="SUPFAM" id="SSF64383">
    <property type="entry name" value="Cell-division protein ZipA, C-terminal domain"/>
    <property type="match status" value="1"/>
</dbReference>
<name>E6PRN2_9ZZZZ</name>
<proteinExistence type="predicted"/>
<evidence type="ECO:0000259" key="3">
    <source>
        <dbReference type="SMART" id="SM00771"/>
    </source>
</evidence>
<protein>
    <recommendedName>
        <fullName evidence="3">ZipA C-terminal FtsZ-binding domain-containing protein</fullName>
    </recommendedName>
</protein>
<dbReference type="AlphaFoldDB" id="E6PRN2"/>
<dbReference type="Pfam" id="PF04354">
    <property type="entry name" value="ZipA_C"/>
    <property type="match status" value="1"/>
</dbReference>
<feature type="region of interest" description="Disordered" evidence="1">
    <location>
        <begin position="32"/>
        <end position="70"/>
    </location>
</feature>
<dbReference type="Gene3D" id="3.30.1400.10">
    <property type="entry name" value="ZipA, C-terminal FtsZ-binding domain"/>
    <property type="match status" value="1"/>
</dbReference>
<evidence type="ECO:0000313" key="4">
    <source>
        <dbReference type="EMBL" id="CBH97588.1"/>
    </source>
</evidence>
<organism evidence="4">
    <name type="scientific">mine drainage metagenome</name>
    <dbReference type="NCBI Taxonomy" id="410659"/>
    <lineage>
        <taxon>unclassified sequences</taxon>
        <taxon>metagenomes</taxon>
        <taxon>ecological metagenomes</taxon>
    </lineage>
</organism>
<dbReference type="EMBL" id="CABM01000045">
    <property type="protein sequence ID" value="CBH97588.1"/>
    <property type="molecule type" value="Genomic_DNA"/>
</dbReference>
<keyword evidence="2" id="KW-1133">Transmembrane helix</keyword>
<feature type="domain" description="ZipA C-terminal FtsZ-binding" evidence="3">
    <location>
        <begin position="208"/>
        <end position="348"/>
    </location>
</feature>
<comment type="caution">
    <text evidence="4">The sequence shown here is derived from an EMBL/GenBank/DDBJ whole genome shotgun (WGS) entry which is preliminary data.</text>
</comment>
<reference evidence="4" key="1">
    <citation type="submission" date="2009-10" db="EMBL/GenBank/DDBJ databases">
        <title>Diversity of trophic interactions inside an arsenic-rich microbial ecosystem.</title>
        <authorList>
            <person name="Bertin P.N."/>
            <person name="Heinrich-Salmeron A."/>
            <person name="Pelletier E."/>
            <person name="Goulhen-Chollet F."/>
            <person name="Arsene-Ploetze F."/>
            <person name="Gallien S."/>
            <person name="Calteau A."/>
            <person name="Vallenet D."/>
            <person name="Casiot C."/>
            <person name="Chane-Woon-Ming B."/>
            <person name="Giloteaux L."/>
            <person name="Barakat M."/>
            <person name="Bonnefoy V."/>
            <person name="Bruneel O."/>
            <person name="Chandler M."/>
            <person name="Cleiss J."/>
            <person name="Duran R."/>
            <person name="Elbaz-Poulichet F."/>
            <person name="Fonknechten N."/>
            <person name="Lauga B."/>
            <person name="Mornico D."/>
            <person name="Ortet P."/>
            <person name="Schaeffer C."/>
            <person name="Siguier P."/>
            <person name="Alexander Thil Smith A."/>
            <person name="Van Dorsselaer A."/>
            <person name="Weissenbach J."/>
            <person name="Medigue C."/>
            <person name="Le Paslier D."/>
        </authorList>
    </citation>
    <scope>NUCLEOTIDE SEQUENCE</scope>
</reference>
<evidence type="ECO:0000256" key="2">
    <source>
        <dbReference type="SAM" id="Phobius"/>
    </source>
</evidence>
<keyword evidence="2" id="KW-0472">Membrane</keyword>
<sequence>MGQLQQALLVVGALIIAAVVALNLWQSWQLRRRRARPETSSPPIKPSSGSELRAMEHGQREPELDDRPEHVEPELAPVEPGRTRAPAPHIDPLIDAIVSFLFELPVPGEALQQRLPRSSRAGTKPMLFEGRNAQSGLWEALQPGARYVELQAAVQLASRSGPLNAIEYSEFVTKCHALGEALGAAPDLPDMAEALEQARDLDNFAAANDAQLSINLQAQGVAWGVDYLRQQAQAAGFTTTLSAGRLALVDVMPASAEPGETDIAEPGRPVSMVQLQFDAQAALADNPEMPVSRATLLLDVPQVPQALRPFARMREAAQRLGQALDAKQVDDNGAPLSPTSLDQIEQQLQRLYAALDARSLPAGTATTQRLFS</sequence>
<dbReference type="InterPro" id="IPR036765">
    <property type="entry name" value="ZipA_FtsZ-bd_C_sf"/>
</dbReference>
<feature type="transmembrane region" description="Helical" evidence="2">
    <location>
        <begin position="6"/>
        <end position="25"/>
    </location>
</feature>
<accession>E6PRN2</accession>
<dbReference type="SMART" id="SM00771">
    <property type="entry name" value="ZipA_C"/>
    <property type="match status" value="1"/>
</dbReference>
<feature type="compositionally biased region" description="Polar residues" evidence="1">
    <location>
        <begin position="38"/>
        <end position="50"/>
    </location>
</feature>
<dbReference type="InterPro" id="IPR007449">
    <property type="entry name" value="ZipA_FtsZ-bd_C"/>
</dbReference>
<keyword evidence="2" id="KW-0812">Transmembrane</keyword>
<dbReference type="GO" id="GO:0090529">
    <property type="term" value="P:cell septum assembly"/>
    <property type="evidence" value="ECO:0007669"/>
    <property type="project" value="InterPro"/>
</dbReference>
<feature type="compositionally biased region" description="Basic and acidic residues" evidence="1">
    <location>
        <begin position="53"/>
        <end position="70"/>
    </location>
</feature>